<accession>A0A453KSW4</accession>
<evidence type="ECO:0000313" key="2">
    <source>
        <dbReference type="EnsemblPlants" id="AET5Gv20503800.4"/>
    </source>
</evidence>
<organism evidence="2 3">
    <name type="scientific">Aegilops tauschii subsp. strangulata</name>
    <name type="common">Goatgrass</name>
    <dbReference type="NCBI Taxonomy" id="200361"/>
    <lineage>
        <taxon>Eukaryota</taxon>
        <taxon>Viridiplantae</taxon>
        <taxon>Streptophyta</taxon>
        <taxon>Embryophyta</taxon>
        <taxon>Tracheophyta</taxon>
        <taxon>Spermatophyta</taxon>
        <taxon>Magnoliopsida</taxon>
        <taxon>Liliopsida</taxon>
        <taxon>Poales</taxon>
        <taxon>Poaceae</taxon>
        <taxon>BOP clade</taxon>
        <taxon>Pooideae</taxon>
        <taxon>Triticodae</taxon>
        <taxon>Triticeae</taxon>
        <taxon>Triticinae</taxon>
        <taxon>Aegilops</taxon>
    </lineage>
</organism>
<keyword evidence="3" id="KW-1185">Reference proteome</keyword>
<dbReference type="EnsemblPlants" id="AET5Gv20503800.4">
    <property type="protein sequence ID" value="AET5Gv20503800.4"/>
    <property type="gene ID" value="AET5Gv20503800"/>
</dbReference>
<evidence type="ECO:0000256" key="1">
    <source>
        <dbReference type="SAM" id="Phobius"/>
    </source>
</evidence>
<proteinExistence type="predicted"/>
<feature type="transmembrane region" description="Helical" evidence="1">
    <location>
        <begin position="56"/>
        <end position="79"/>
    </location>
</feature>
<protein>
    <submittedName>
        <fullName evidence="2">Uncharacterized protein</fullName>
    </submittedName>
</protein>
<dbReference type="AlphaFoldDB" id="A0A453KSW4"/>
<sequence length="86" mass="10661">MRRRWKKRSVWILIQFRLLLLFLLKVLNRARSSPMRLPELLFIYCEEIFMPLRLIMVFFVHFRAVMLSFFPFCFSVYALHARWCNS</sequence>
<name>A0A453KSW4_AEGTS</name>
<reference evidence="2" key="5">
    <citation type="journal article" date="2021" name="G3 (Bethesda)">
        <title>Aegilops tauschii genome assembly Aet v5.0 features greater sequence contiguity and improved annotation.</title>
        <authorList>
            <person name="Wang L."/>
            <person name="Zhu T."/>
            <person name="Rodriguez J.C."/>
            <person name="Deal K.R."/>
            <person name="Dubcovsky J."/>
            <person name="McGuire P.E."/>
            <person name="Lux T."/>
            <person name="Spannagl M."/>
            <person name="Mayer K.F.X."/>
            <person name="Baldrich P."/>
            <person name="Meyers B.C."/>
            <person name="Huo N."/>
            <person name="Gu Y.Q."/>
            <person name="Zhou H."/>
            <person name="Devos K.M."/>
            <person name="Bennetzen J.L."/>
            <person name="Unver T."/>
            <person name="Budak H."/>
            <person name="Gulick P.J."/>
            <person name="Galiba G."/>
            <person name="Kalapos B."/>
            <person name="Nelson D.R."/>
            <person name="Li P."/>
            <person name="You F.M."/>
            <person name="Luo M.C."/>
            <person name="Dvorak J."/>
        </authorList>
    </citation>
    <scope>NUCLEOTIDE SEQUENCE [LARGE SCALE GENOMIC DNA]</scope>
    <source>
        <strain evidence="2">cv. AL8/78</strain>
    </source>
</reference>
<keyword evidence="1" id="KW-0812">Transmembrane</keyword>
<keyword evidence="1" id="KW-0472">Membrane</keyword>
<reference evidence="3" key="1">
    <citation type="journal article" date="2014" name="Science">
        <title>Ancient hybridizations among the ancestral genomes of bread wheat.</title>
        <authorList>
            <consortium name="International Wheat Genome Sequencing Consortium,"/>
            <person name="Marcussen T."/>
            <person name="Sandve S.R."/>
            <person name="Heier L."/>
            <person name="Spannagl M."/>
            <person name="Pfeifer M."/>
            <person name="Jakobsen K.S."/>
            <person name="Wulff B.B."/>
            <person name="Steuernagel B."/>
            <person name="Mayer K.F."/>
            <person name="Olsen O.A."/>
        </authorList>
    </citation>
    <scope>NUCLEOTIDE SEQUENCE [LARGE SCALE GENOMIC DNA]</scope>
    <source>
        <strain evidence="3">cv. AL8/78</strain>
    </source>
</reference>
<reference evidence="2" key="4">
    <citation type="submission" date="2019-03" db="UniProtKB">
        <authorList>
            <consortium name="EnsemblPlants"/>
        </authorList>
    </citation>
    <scope>IDENTIFICATION</scope>
</reference>
<reference evidence="3" key="2">
    <citation type="journal article" date="2017" name="Nat. Plants">
        <title>The Aegilops tauschii genome reveals multiple impacts of transposons.</title>
        <authorList>
            <person name="Zhao G."/>
            <person name="Zou C."/>
            <person name="Li K."/>
            <person name="Wang K."/>
            <person name="Li T."/>
            <person name="Gao L."/>
            <person name="Zhang X."/>
            <person name="Wang H."/>
            <person name="Yang Z."/>
            <person name="Liu X."/>
            <person name="Jiang W."/>
            <person name="Mao L."/>
            <person name="Kong X."/>
            <person name="Jiao Y."/>
            <person name="Jia J."/>
        </authorList>
    </citation>
    <scope>NUCLEOTIDE SEQUENCE [LARGE SCALE GENOMIC DNA]</scope>
    <source>
        <strain evidence="3">cv. AL8/78</strain>
    </source>
</reference>
<evidence type="ECO:0000313" key="3">
    <source>
        <dbReference type="Proteomes" id="UP000015105"/>
    </source>
</evidence>
<keyword evidence="1" id="KW-1133">Transmembrane helix</keyword>
<dbReference type="Gramene" id="AET5Gv20503800.4">
    <property type="protein sequence ID" value="AET5Gv20503800.4"/>
    <property type="gene ID" value="AET5Gv20503800"/>
</dbReference>
<dbReference type="Proteomes" id="UP000015105">
    <property type="component" value="Chromosome 5D"/>
</dbReference>
<reference evidence="2" key="3">
    <citation type="journal article" date="2017" name="Nature">
        <title>Genome sequence of the progenitor of the wheat D genome Aegilops tauschii.</title>
        <authorList>
            <person name="Luo M.C."/>
            <person name="Gu Y.Q."/>
            <person name="Puiu D."/>
            <person name="Wang H."/>
            <person name="Twardziok S.O."/>
            <person name="Deal K.R."/>
            <person name="Huo N."/>
            <person name="Zhu T."/>
            <person name="Wang L."/>
            <person name="Wang Y."/>
            <person name="McGuire P.E."/>
            <person name="Liu S."/>
            <person name="Long H."/>
            <person name="Ramasamy R.K."/>
            <person name="Rodriguez J.C."/>
            <person name="Van S.L."/>
            <person name="Yuan L."/>
            <person name="Wang Z."/>
            <person name="Xia Z."/>
            <person name="Xiao L."/>
            <person name="Anderson O.D."/>
            <person name="Ouyang S."/>
            <person name="Liang Y."/>
            <person name="Zimin A.V."/>
            <person name="Pertea G."/>
            <person name="Qi P."/>
            <person name="Bennetzen J.L."/>
            <person name="Dai X."/>
            <person name="Dawson M.W."/>
            <person name="Muller H.G."/>
            <person name="Kugler K."/>
            <person name="Rivarola-Duarte L."/>
            <person name="Spannagl M."/>
            <person name="Mayer K.F.X."/>
            <person name="Lu F.H."/>
            <person name="Bevan M.W."/>
            <person name="Leroy P."/>
            <person name="Li P."/>
            <person name="You F.M."/>
            <person name="Sun Q."/>
            <person name="Liu Z."/>
            <person name="Lyons E."/>
            <person name="Wicker T."/>
            <person name="Salzberg S.L."/>
            <person name="Devos K.M."/>
            <person name="Dvorak J."/>
        </authorList>
    </citation>
    <scope>NUCLEOTIDE SEQUENCE [LARGE SCALE GENOMIC DNA]</scope>
    <source>
        <strain evidence="2">cv. AL8/78</strain>
    </source>
</reference>